<evidence type="ECO:0000256" key="1">
    <source>
        <dbReference type="SAM" id="Coils"/>
    </source>
</evidence>
<dbReference type="Proteomes" id="UP000075903">
    <property type="component" value="Unassembled WGS sequence"/>
</dbReference>
<accession>A0A182VDM7</accession>
<dbReference type="AlphaFoldDB" id="A0A182VDM7"/>
<reference evidence="2" key="1">
    <citation type="submission" date="2020-05" db="UniProtKB">
        <authorList>
            <consortium name="EnsemblMetazoa"/>
        </authorList>
    </citation>
    <scope>IDENTIFICATION</scope>
    <source>
        <strain evidence="2">MAF</strain>
    </source>
</reference>
<feature type="coiled-coil region" evidence="1">
    <location>
        <begin position="142"/>
        <end position="169"/>
    </location>
</feature>
<dbReference type="EnsemblMetazoa" id="AMEM013187-RA">
    <property type="protein sequence ID" value="AMEM013187-PA"/>
    <property type="gene ID" value="AMEM013187"/>
</dbReference>
<sequence length="173" mass="20219">MDTSSTPIPPPTAMMYESTCDVITTQLQLIDNTVTSKARIIVPTQSFYFNCETNCKLQKLLKEYEQILTVQRQYHNQMTSFVQSKLKQFSVPAEELQDNAAQLEKVFRVVNDRNTFHQRQVDEQKHQNRKGSDELLRLHLTLQQKQRRKQLLQAKLAELSTTISQMETENKML</sequence>
<protein>
    <submittedName>
        <fullName evidence="2">Uncharacterized protein</fullName>
    </submittedName>
</protein>
<dbReference type="VEuPathDB" id="VectorBase:AMEM013187"/>
<keyword evidence="1" id="KW-0175">Coiled coil</keyword>
<name>A0A182VDM7_ANOME</name>
<organism evidence="2 3">
    <name type="scientific">Anopheles merus</name>
    <name type="common">Mosquito</name>
    <dbReference type="NCBI Taxonomy" id="30066"/>
    <lineage>
        <taxon>Eukaryota</taxon>
        <taxon>Metazoa</taxon>
        <taxon>Ecdysozoa</taxon>
        <taxon>Arthropoda</taxon>
        <taxon>Hexapoda</taxon>
        <taxon>Insecta</taxon>
        <taxon>Pterygota</taxon>
        <taxon>Neoptera</taxon>
        <taxon>Endopterygota</taxon>
        <taxon>Diptera</taxon>
        <taxon>Nematocera</taxon>
        <taxon>Culicoidea</taxon>
        <taxon>Culicidae</taxon>
        <taxon>Anophelinae</taxon>
        <taxon>Anopheles</taxon>
    </lineage>
</organism>
<evidence type="ECO:0000313" key="3">
    <source>
        <dbReference type="Proteomes" id="UP000075903"/>
    </source>
</evidence>
<proteinExistence type="predicted"/>
<keyword evidence="3" id="KW-1185">Reference proteome</keyword>
<dbReference type="VEuPathDB" id="VectorBase:AMEM21_007306"/>
<evidence type="ECO:0000313" key="2">
    <source>
        <dbReference type="EnsemblMetazoa" id="AMEM013187-PA"/>
    </source>
</evidence>